<evidence type="ECO:0000259" key="10">
    <source>
        <dbReference type="Pfam" id="PF01979"/>
    </source>
</evidence>
<accession>A0AAU7VZL9</accession>
<organism evidence="11">
    <name type="scientific">Microbacterium sp. A8/3-1</name>
    <dbReference type="NCBI Taxonomy" id="3160749"/>
    <lineage>
        <taxon>Bacteria</taxon>
        <taxon>Bacillati</taxon>
        <taxon>Actinomycetota</taxon>
        <taxon>Actinomycetes</taxon>
        <taxon>Micrococcales</taxon>
        <taxon>Microbacteriaceae</taxon>
        <taxon>Microbacterium</taxon>
    </lineage>
</organism>
<dbReference type="GO" id="GO:0004038">
    <property type="term" value="F:allantoinase activity"/>
    <property type="evidence" value="ECO:0007669"/>
    <property type="project" value="UniProtKB-EC"/>
</dbReference>
<dbReference type="InterPro" id="IPR011059">
    <property type="entry name" value="Metal-dep_hydrolase_composite"/>
</dbReference>
<feature type="domain" description="Amidohydrolase-related" evidence="10">
    <location>
        <begin position="51"/>
        <end position="434"/>
    </location>
</feature>
<comment type="cofactor">
    <cofactor evidence="1">
        <name>Zn(2+)</name>
        <dbReference type="ChEBI" id="CHEBI:29105"/>
    </cofactor>
</comment>
<dbReference type="RefSeq" id="WP_344708098.1">
    <property type="nucleotide sequence ID" value="NZ_CP158357.1"/>
</dbReference>
<name>A0AAU7VZL9_9MICO</name>
<comment type="pathway">
    <text evidence="2">Nitrogen metabolism; (S)-allantoin degradation; allantoate from (S)-allantoin: step 1/1.</text>
</comment>
<evidence type="ECO:0000256" key="8">
    <source>
        <dbReference type="ARBA" id="ARBA00022801"/>
    </source>
</evidence>
<evidence type="ECO:0000256" key="2">
    <source>
        <dbReference type="ARBA" id="ARBA00004968"/>
    </source>
</evidence>
<keyword evidence="9" id="KW-0862">Zinc</keyword>
<dbReference type="GO" id="GO:0000256">
    <property type="term" value="P:allantoin catabolic process"/>
    <property type="evidence" value="ECO:0007669"/>
    <property type="project" value="InterPro"/>
</dbReference>
<evidence type="ECO:0000256" key="6">
    <source>
        <dbReference type="ARBA" id="ARBA00012863"/>
    </source>
</evidence>
<evidence type="ECO:0000256" key="3">
    <source>
        <dbReference type="ARBA" id="ARBA00008829"/>
    </source>
</evidence>
<dbReference type="GO" id="GO:0050897">
    <property type="term" value="F:cobalt ion binding"/>
    <property type="evidence" value="ECO:0007669"/>
    <property type="project" value="InterPro"/>
</dbReference>
<dbReference type="InterPro" id="IPR017593">
    <property type="entry name" value="Allantoinase"/>
</dbReference>
<dbReference type="SUPFAM" id="SSF51338">
    <property type="entry name" value="Composite domain of metallo-dependent hydrolases"/>
    <property type="match status" value="1"/>
</dbReference>
<dbReference type="AlphaFoldDB" id="A0AAU7VZL9"/>
<comment type="similarity">
    <text evidence="4">Belongs to the metallo-dependent hydrolases superfamily. Allantoinase family.</text>
</comment>
<gene>
    <name evidence="11" type="primary">allB</name>
    <name evidence="11" type="ORF">ABS642_02480</name>
</gene>
<keyword evidence="7" id="KW-0479">Metal-binding</keyword>
<evidence type="ECO:0000256" key="9">
    <source>
        <dbReference type="ARBA" id="ARBA00022833"/>
    </source>
</evidence>
<dbReference type="GO" id="GO:0008270">
    <property type="term" value="F:zinc ion binding"/>
    <property type="evidence" value="ECO:0007669"/>
    <property type="project" value="InterPro"/>
</dbReference>
<evidence type="ECO:0000256" key="4">
    <source>
        <dbReference type="ARBA" id="ARBA00010368"/>
    </source>
</evidence>
<comment type="subunit">
    <text evidence="5">Homotetramer.</text>
</comment>
<dbReference type="EMBL" id="CP158357">
    <property type="protein sequence ID" value="XBX78977.1"/>
    <property type="molecule type" value="Genomic_DNA"/>
</dbReference>
<evidence type="ECO:0000313" key="11">
    <source>
        <dbReference type="EMBL" id="XBX78977.1"/>
    </source>
</evidence>
<dbReference type="Gene3D" id="3.20.20.140">
    <property type="entry name" value="Metal-dependent hydrolases"/>
    <property type="match status" value="1"/>
</dbReference>
<dbReference type="GO" id="GO:0005737">
    <property type="term" value="C:cytoplasm"/>
    <property type="evidence" value="ECO:0007669"/>
    <property type="project" value="TreeGrafter"/>
</dbReference>
<dbReference type="NCBIfam" id="TIGR03178">
    <property type="entry name" value="allantoinase"/>
    <property type="match status" value="1"/>
</dbReference>
<protein>
    <recommendedName>
        <fullName evidence="6">allantoinase</fullName>
        <ecNumber evidence="6">3.5.2.5</ecNumber>
    </recommendedName>
</protein>
<dbReference type="InterPro" id="IPR006680">
    <property type="entry name" value="Amidohydro-rel"/>
</dbReference>
<comment type="similarity">
    <text evidence="3">Belongs to the metallo-dependent hydrolases superfamily. Hydantoinase/dihydropyrimidinase family.</text>
</comment>
<dbReference type="Pfam" id="PF01979">
    <property type="entry name" value="Amidohydro_1"/>
    <property type="match status" value="1"/>
</dbReference>
<dbReference type="PANTHER" id="PTHR43668:SF2">
    <property type="entry name" value="ALLANTOINASE"/>
    <property type="match status" value="1"/>
</dbReference>
<proteinExistence type="inferred from homology"/>
<dbReference type="InterPro" id="IPR032466">
    <property type="entry name" value="Metal_Hydrolase"/>
</dbReference>
<dbReference type="PANTHER" id="PTHR43668">
    <property type="entry name" value="ALLANTOINASE"/>
    <property type="match status" value="1"/>
</dbReference>
<reference evidence="11" key="1">
    <citation type="submission" date="2024-06" db="EMBL/GenBank/DDBJ databases">
        <title>Draft genome sequence of Microbacterium sp. strain A8/3-1, isolated from Oxytropis tragacanthoides Fisch. ex DC. Root nodules in the Altai region of Russia.</title>
        <authorList>
            <person name="Sazanova A."/>
            <person name="Guro P."/>
            <person name="Kuznetsova I."/>
            <person name="Belimov A."/>
            <person name="Safronova V."/>
        </authorList>
    </citation>
    <scope>NUCLEOTIDE SEQUENCE</scope>
    <source>
        <strain evidence="11">A8/3-1</strain>
    </source>
</reference>
<dbReference type="GO" id="GO:0006145">
    <property type="term" value="P:purine nucleobase catabolic process"/>
    <property type="evidence" value="ECO:0007669"/>
    <property type="project" value="TreeGrafter"/>
</dbReference>
<evidence type="ECO:0000256" key="5">
    <source>
        <dbReference type="ARBA" id="ARBA00011881"/>
    </source>
</evidence>
<dbReference type="InterPro" id="IPR050138">
    <property type="entry name" value="DHOase/Allantoinase_Hydrolase"/>
</dbReference>
<evidence type="ECO:0000256" key="7">
    <source>
        <dbReference type="ARBA" id="ARBA00022723"/>
    </source>
</evidence>
<dbReference type="SUPFAM" id="SSF51556">
    <property type="entry name" value="Metallo-dependent hydrolases"/>
    <property type="match status" value="1"/>
</dbReference>
<dbReference type="Gene3D" id="2.30.40.10">
    <property type="entry name" value="Urease, subunit C, domain 1"/>
    <property type="match status" value="1"/>
</dbReference>
<evidence type="ECO:0000256" key="1">
    <source>
        <dbReference type="ARBA" id="ARBA00001947"/>
    </source>
</evidence>
<dbReference type="EC" id="3.5.2.5" evidence="6"/>
<keyword evidence="8 11" id="KW-0378">Hydrolase</keyword>
<dbReference type="FunFam" id="3.20.20.140:FF:000174">
    <property type="entry name" value="Dihydropyrimidinase-related protein 2"/>
    <property type="match status" value="1"/>
</dbReference>
<sequence length="459" mass="49862">MFDVIVKNCRVVSSQGIIEADILVKDGRIAAISEEPLEAEAARTIDAAGRFVMPGVVDEHVHIIDMDLKEVYGRFELDSESAAVGGVTTIIEMPITFPPTTTLEAFLEKKKQGEQRLKVDFALYGGGVPGNLSEIRKMHDAGAVGFKSMMAASVPGMFDAVDDGQLFEIFQEIAACGSVIVVHAENEMLIQTLQKQLKAAGRKDLAAYEASQPVFQENEAIQRALLLQKEAGCRLIVVHVSNPGGVELIHKAQSEGQDVHCESGPQYLNLTMDDAEKVGPYMKIAPPVRSAELNAVLWEQLEKGYIDTLGSDHGGHPVENKEGGWDDIWTASNGALGLETSLPMMLTNGVNKGRVSLERLVEVMCENPAKLFGIYPQKGTLQVGSDADLLILDLEIEDRKVDASQFRSLLHYSPFDGRPVTGAPVLTMIRGTVVAQDGEILVDQGFGQFVTRRDSEVSS</sequence>